<feature type="coiled-coil region" evidence="1">
    <location>
        <begin position="27"/>
        <end position="79"/>
    </location>
</feature>
<reference evidence="3 4" key="1">
    <citation type="submission" date="2018-11" db="EMBL/GenBank/DDBJ databases">
        <authorList>
            <consortium name="Pathogen Informatics"/>
        </authorList>
    </citation>
    <scope>NUCLEOTIDE SEQUENCE [LARGE SCALE GENOMIC DNA]</scope>
</reference>
<keyword evidence="1" id="KW-0175">Coiled coil</keyword>
<proteinExistence type="predicted"/>
<sequence>MVNIFQKEISSKLGAVEREGCIKEKELQEFKCRLKALEALFEGHEEKKNWNFERWELALAEQTELKAYLESELRKNEENLSATEVLGNKDESDDVAEGILALEQDLLTYINDYNEERRKIQEQKSELLPRLNAAQNKVMNLNSSNAEKENEHQRLLCDVKNLQAQIDAFSNLHTPAKPATMFGVKSRRTMSSGRHASRGNEEVDSENSSSPSGVPYVEGLQPFSPATLSVKEQAKSKSKRTAKCETIGNVRLSRLYLYYYKAALGKIDFLSKLTKYQSWGVEDLLSFSIVCS</sequence>
<feature type="region of interest" description="Disordered" evidence="2">
    <location>
        <begin position="186"/>
        <end position="216"/>
    </location>
</feature>
<gene>
    <name evidence="3" type="ORF">SVUK_LOCUS937</name>
</gene>
<evidence type="ECO:0000313" key="4">
    <source>
        <dbReference type="Proteomes" id="UP000270094"/>
    </source>
</evidence>
<dbReference type="OrthoDB" id="5875373at2759"/>
<keyword evidence="4" id="KW-1185">Reference proteome</keyword>
<dbReference type="EMBL" id="UYYB01001715">
    <property type="protein sequence ID" value="VDM65939.1"/>
    <property type="molecule type" value="Genomic_DNA"/>
</dbReference>
<evidence type="ECO:0000256" key="1">
    <source>
        <dbReference type="SAM" id="Coils"/>
    </source>
</evidence>
<accession>A0A3P7IGQ6</accession>
<dbReference type="AlphaFoldDB" id="A0A3P7IGQ6"/>
<evidence type="ECO:0000256" key="2">
    <source>
        <dbReference type="SAM" id="MobiDB-lite"/>
    </source>
</evidence>
<feature type="coiled-coil region" evidence="1">
    <location>
        <begin position="106"/>
        <end position="165"/>
    </location>
</feature>
<organism evidence="3 4">
    <name type="scientific">Strongylus vulgaris</name>
    <name type="common">Blood worm</name>
    <dbReference type="NCBI Taxonomy" id="40348"/>
    <lineage>
        <taxon>Eukaryota</taxon>
        <taxon>Metazoa</taxon>
        <taxon>Ecdysozoa</taxon>
        <taxon>Nematoda</taxon>
        <taxon>Chromadorea</taxon>
        <taxon>Rhabditida</taxon>
        <taxon>Rhabditina</taxon>
        <taxon>Rhabditomorpha</taxon>
        <taxon>Strongyloidea</taxon>
        <taxon>Strongylidae</taxon>
        <taxon>Strongylus</taxon>
    </lineage>
</organism>
<evidence type="ECO:0000313" key="3">
    <source>
        <dbReference type="EMBL" id="VDM65939.1"/>
    </source>
</evidence>
<dbReference type="Proteomes" id="UP000270094">
    <property type="component" value="Unassembled WGS sequence"/>
</dbReference>
<protein>
    <submittedName>
        <fullName evidence="3">Uncharacterized protein</fullName>
    </submittedName>
</protein>
<name>A0A3P7IGQ6_STRVU</name>